<organism evidence="1 2">
    <name type="scientific">Chlamydomonas eustigma</name>
    <dbReference type="NCBI Taxonomy" id="1157962"/>
    <lineage>
        <taxon>Eukaryota</taxon>
        <taxon>Viridiplantae</taxon>
        <taxon>Chlorophyta</taxon>
        <taxon>core chlorophytes</taxon>
        <taxon>Chlorophyceae</taxon>
        <taxon>CS clade</taxon>
        <taxon>Chlamydomonadales</taxon>
        <taxon>Chlamydomonadaceae</taxon>
        <taxon>Chlamydomonas</taxon>
    </lineage>
</organism>
<name>A0A250XUB8_9CHLO</name>
<reference evidence="1 2" key="1">
    <citation type="submission" date="2017-08" db="EMBL/GenBank/DDBJ databases">
        <title>Acidophilic green algal genome provides insights into adaptation to an acidic environment.</title>
        <authorList>
            <person name="Hirooka S."/>
            <person name="Hirose Y."/>
            <person name="Kanesaki Y."/>
            <person name="Higuchi S."/>
            <person name="Fujiwara T."/>
            <person name="Onuma R."/>
            <person name="Era A."/>
            <person name="Ohbayashi R."/>
            <person name="Uzuka A."/>
            <person name="Nozaki H."/>
            <person name="Yoshikawa H."/>
            <person name="Miyagishima S.Y."/>
        </authorList>
    </citation>
    <scope>NUCLEOTIDE SEQUENCE [LARGE SCALE GENOMIC DNA]</scope>
    <source>
        <strain evidence="1 2">NIES-2499</strain>
    </source>
</reference>
<dbReference type="AlphaFoldDB" id="A0A250XUB8"/>
<accession>A0A250XUB8</accession>
<feature type="non-terminal residue" evidence="1">
    <location>
        <position position="1"/>
    </location>
</feature>
<dbReference type="EMBL" id="BEGY01000472">
    <property type="protein sequence ID" value="GAX86665.1"/>
    <property type="molecule type" value="Genomic_DNA"/>
</dbReference>
<comment type="caution">
    <text evidence="1">The sequence shown here is derived from an EMBL/GenBank/DDBJ whole genome shotgun (WGS) entry which is preliminary data.</text>
</comment>
<protein>
    <submittedName>
        <fullName evidence="1">Uncharacterized protein</fullName>
    </submittedName>
</protein>
<sequence>EATVEIHQLAPDIASPEAIAYNDRTVKRQTSISDILFKDGVQMTLVRGSADDDATTNEDVLDNSIAFKVFPNCAVHIAGPKSVKQSMGL</sequence>
<dbReference type="Proteomes" id="UP000232323">
    <property type="component" value="Unassembled WGS sequence"/>
</dbReference>
<evidence type="ECO:0000313" key="1">
    <source>
        <dbReference type="EMBL" id="GAX86665.1"/>
    </source>
</evidence>
<proteinExistence type="predicted"/>
<gene>
    <name evidence="1" type="ORF">CEUSTIGMA_g14073.t1</name>
</gene>
<evidence type="ECO:0000313" key="2">
    <source>
        <dbReference type="Proteomes" id="UP000232323"/>
    </source>
</evidence>
<keyword evidence="2" id="KW-1185">Reference proteome</keyword>